<dbReference type="OrthoDB" id="1364214at2"/>
<evidence type="ECO:0000313" key="2">
    <source>
        <dbReference type="EMBL" id="OMH39939.1"/>
    </source>
</evidence>
<organism evidence="2 3">
    <name type="scientific">Desulfurobacterium indicum</name>
    <dbReference type="NCBI Taxonomy" id="1914305"/>
    <lineage>
        <taxon>Bacteria</taxon>
        <taxon>Pseudomonadati</taxon>
        <taxon>Aquificota</taxon>
        <taxon>Aquificia</taxon>
        <taxon>Desulfurobacteriales</taxon>
        <taxon>Desulfurobacteriaceae</taxon>
        <taxon>Desulfurobacterium</taxon>
    </lineage>
</organism>
<accession>A0A1R1MJK5</accession>
<feature type="domain" description="HTH cro/C1-type" evidence="1">
    <location>
        <begin position="14"/>
        <end position="54"/>
    </location>
</feature>
<dbReference type="EMBL" id="MOEN01000037">
    <property type="protein sequence ID" value="OMH39939.1"/>
    <property type="molecule type" value="Genomic_DNA"/>
</dbReference>
<protein>
    <recommendedName>
        <fullName evidence="1">HTH cro/C1-type domain-containing protein</fullName>
    </recommendedName>
</protein>
<dbReference type="InterPro" id="IPR001387">
    <property type="entry name" value="Cro/C1-type_HTH"/>
</dbReference>
<evidence type="ECO:0000313" key="3">
    <source>
        <dbReference type="Proteomes" id="UP000187408"/>
    </source>
</evidence>
<keyword evidence="3" id="KW-1185">Reference proteome</keyword>
<dbReference type="Gene3D" id="1.10.260.40">
    <property type="entry name" value="lambda repressor-like DNA-binding domains"/>
    <property type="match status" value="1"/>
</dbReference>
<evidence type="ECO:0000259" key="1">
    <source>
        <dbReference type="PROSITE" id="PS50943"/>
    </source>
</evidence>
<dbReference type="PROSITE" id="PS50943">
    <property type="entry name" value="HTH_CROC1"/>
    <property type="match status" value="1"/>
</dbReference>
<reference evidence="2 3" key="1">
    <citation type="submission" date="2016-10" db="EMBL/GenBank/DDBJ databases">
        <title>Genome sequence of a sulfur-reducing bacterium Desulfurobacterium indicum K6013.</title>
        <authorList>
            <person name="Cao J."/>
            <person name="Shao Z."/>
            <person name="Alain K."/>
            <person name="Jebbar M."/>
        </authorList>
    </citation>
    <scope>NUCLEOTIDE SEQUENCE [LARGE SCALE GENOMIC DNA]</scope>
    <source>
        <strain evidence="2 3">K6013</strain>
    </source>
</reference>
<dbReference type="CDD" id="cd00093">
    <property type="entry name" value="HTH_XRE"/>
    <property type="match status" value="1"/>
</dbReference>
<proteinExistence type="predicted"/>
<comment type="caution">
    <text evidence="2">The sequence shown here is derived from an EMBL/GenBank/DDBJ whole genome shotgun (WGS) entry which is preliminary data.</text>
</comment>
<dbReference type="RefSeq" id="WP_076713551.1">
    <property type="nucleotide sequence ID" value="NZ_MOEN01000037.1"/>
</dbReference>
<dbReference type="SUPFAM" id="SSF47413">
    <property type="entry name" value="lambda repressor-like DNA-binding domains"/>
    <property type="match status" value="1"/>
</dbReference>
<dbReference type="Proteomes" id="UP000187408">
    <property type="component" value="Unassembled WGS sequence"/>
</dbReference>
<name>A0A1R1MJK5_9BACT</name>
<dbReference type="AlphaFoldDB" id="A0A1R1MJK5"/>
<dbReference type="InterPro" id="IPR010982">
    <property type="entry name" value="Lambda_DNA-bd_dom_sf"/>
</dbReference>
<dbReference type="GO" id="GO:0003677">
    <property type="term" value="F:DNA binding"/>
    <property type="evidence" value="ECO:0007669"/>
    <property type="project" value="InterPro"/>
</dbReference>
<dbReference type="Pfam" id="PF01381">
    <property type="entry name" value="HTH_3"/>
    <property type="match status" value="1"/>
</dbReference>
<gene>
    <name evidence="2" type="ORF">BLW93_07900</name>
</gene>
<sequence length="79" mass="8977">MRLIEVEMKEKKIELAKKVGISPQFLNQILKGERYLPIDKAIALLDAGYSVEAIKELLSPKNKLAFDKLIPREEPTGVR</sequence>
<dbReference type="STRING" id="1914305.BLW93_07900"/>